<sequence>MIQKKCIRQEKSLNSKFCAGVSVSCTLRRNSSRVAHASGEGRSSFWRLRVAQECMAWHAGLSGFSSV</sequence>
<protein>
    <submittedName>
        <fullName evidence="1">Uncharacterized protein</fullName>
    </submittedName>
</protein>
<evidence type="ECO:0000313" key="1">
    <source>
        <dbReference type="EMBL" id="MCI70288.1"/>
    </source>
</evidence>
<proteinExistence type="predicted"/>
<dbReference type="Proteomes" id="UP000265520">
    <property type="component" value="Unassembled WGS sequence"/>
</dbReference>
<dbReference type="AlphaFoldDB" id="A0A392UB65"/>
<name>A0A392UB65_9FABA</name>
<evidence type="ECO:0000313" key="2">
    <source>
        <dbReference type="Proteomes" id="UP000265520"/>
    </source>
</evidence>
<reference evidence="1 2" key="1">
    <citation type="journal article" date="2018" name="Front. Plant Sci.">
        <title>Red Clover (Trifolium pratense) and Zigzag Clover (T. medium) - A Picture of Genomic Similarities and Differences.</title>
        <authorList>
            <person name="Dluhosova J."/>
            <person name="Istvanek J."/>
            <person name="Nedelnik J."/>
            <person name="Repkova J."/>
        </authorList>
    </citation>
    <scope>NUCLEOTIDE SEQUENCE [LARGE SCALE GENOMIC DNA]</scope>
    <source>
        <strain evidence="2">cv. 10/8</strain>
        <tissue evidence="1">Leaf</tissue>
    </source>
</reference>
<comment type="caution">
    <text evidence="1">The sequence shown here is derived from an EMBL/GenBank/DDBJ whole genome shotgun (WGS) entry which is preliminary data.</text>
</comment>
<dbReference type="EMBL" id="LXQA010772881">
    <property type="protein sequence ID" value="MCI70288.1"/>
    <property type="molecule type" value="Genomic_DNA"/>
</dbReference>
<feature type="non-terminal residue" evidence="1">
    <location>
        <position position="67"/>
    </location>
</feature>
<accession>A0A392UB65</accession>
<keyword evidence="2" id="KW-1185">Reference proteome</keyword>
<organism evidence="1 2">
    <name type="scientific">Trifolium medium</name>
    <dbReference type="NCBI Taxonomy" id="97028"/>
    <lineage>
        <taxon>Eukaryota</taxon>
        <taxon>Viridiplantae</taxon>
        <taxon>Streptophyta</taxon>
        <taxon>Embryophyta</taxon>
        <taxon>Tracheophyta</taxon>
        <taxon>Spermatophyta</taxon>
        <taxon>Magnoliopsida</taxon>
        <taxon>eudicotyledons</taxon>
        <taxon>Gunneridae</taxon>
        <taxon>Pentapetalae</taxon>
        <taxon>rosids</taxon>
        <taxon>fabids</taxon>
        <taxon>Fabales</taxon>
        <taxon>Fabaceae</taxon>
        <taxon>Papilionoideae</taxon>
        <taxon>50 kb inversion clade</taxon>
        <taxon>NPAAA clade</taxon>
        <taxon>Hologalegina</taxon>
        <taxon>IRL clade</taxon>
        <taxon>Trifolieae</taxon>
        <taxon>Trifolium</taxon>
    </lineage>
</organism>